<evidence type="ECO:0000313" key="1">
    <source>
        <dbReference type="EMBL" id="CAF3843493.1"/>
    </source>
</evidence>
<reference evidence="1" key="1">
    <citation type="submission" date="2021-02" db="EMBL/GenBank/DDBJ databases">
        <authorList>
            <person name="Nowell W R."/>
        </authorList>
    </citation>
    <scope>NUCLEOTIDE SEQUENCE</scope>
</reference>
<name>A0A819E2D3_9BILA</name>
<sequence>HKPYANQINLGVCCSIPEELNKYVKENNIQLLTHSDPIDVINESDFQQTIREYCHEYDALNWKPCSIVRYTSVIANRGIIKSKGFFIYAKRELRMTE</sequence>
<evidence type="ECO:0000313" key="2">
    <source>
        <dbReference type="Proteomes" id="UP000663874"/>
    </source>
</evidence>
<dbReference type="InterPro" id="IPR032963">
    <property type="entry name" value="Gclm"/>
</dbReference>
<dbReference type="GO" id="GO:0017109">
    <property type="term" value="C:glutamate-cysteine ligase complex"/>
    <property type="evidence" value="ECO:0007669"/>
    <property type="project" value="TreeGrafter"/>
</dbReference>
<feature type="non-terminal residue" evidence="1">
    <location>
        <position position="1"/>
    </location>
</feature>
<dbReference type="Proteomes" id="UP000663874">
    <property type="component" value="Unassembled WGS sequence"/>
</dbReference>
<dbReference type="PANTHER" id="PTHR13295:SF4">
    <property type="entry name" value="GLUTAMATE--CYSTEINE LIGASE REGULATORY SUBUNIT"/>
    <property type="match status" value="1"/>
</dbReference>
<dbReference type="AlphaFoldDB" id="A0A819E2D3"/>
<dbReference type="GO" id="GO:0030234">
    <property type="term" value="F:enzyme regulator activity"/>
    <property type="evidence" value="ECO:0007669"/>
    <property type="project" value="TreeGrafter"/>
</dbReference>
<gene>
    <name evidence="1" type="ORF">FNK824_LOCUS17494</name>
</gene>
<dbReference type="PANTHER" id="PTHR13295">
    <property type="entry name" value="GLUTAMATE CYSTEINE LIGASE REGULATORY SUBUNIT"/>
    <property type="match status" value="1"/>
</dbReference>
<proteinExistence type="predicted"/>
<evidence type="ECO:0008006" key="3">
    <source>
        <dbReference type="Google" id="ProtNLM"/>
    </source>
</evidence>
<accession>A0A819E2D3</accession>
<dbReference type="GO" id="GO:0035226">
    <property type="term" value="F:glutamate-cysteine ligase catalytic subunit binding"/>
    <property type="evidence" value="ECO:0007669"/>
    <property type="project" value="InterPro"/>
</dbReference>
<dbReference type="GO" id="GO:0006750">
    <property type="term" value="P:glutathione biosynthetic process"/>
    <property type="evidence" value="ECO:0007669"/>
    <property type="project" value="InterPro"/>
</dbReference>
<comment type="caution">
    <text evidence="1">The sequence shown here is derived from an EMBL/GenBank/DDBJ whole genome shotgun (WGS) entry which is preliminary data.</text>
</comment>
<protein>
    <recommendedName>
        <fullName evidence="3">Glutamate--cysteine ligase modifier subunit</fullName>
    </recommendedName>
</protein>
<organism evidence="1 2">
    <name type="scientific">Rotaria sordida</name>
    <dbReference type="NCBI Taxonomy" id="392033"/>
    <lineage>
        <taxon>Eukaryota</taxon>
        <taxon>Metazoa</taxon>
        <taxon>Spiralia</taxon>
        <taxon>Gnathifera</taxon>
        <taxon>Rotifera</taxon>
        <taxon>Eurotatoria</taxon>
        <taxon>Bdelloidea</taxon>
        <taxon>Philodinida</taxon>
        <taxon>Philodinidae</taxon>
        <taxon>Rotaria</taxon>
    </lineage>
</organism>
<dbReference type="EMBL" id="CAJOBE010002785">
    <property type="protein sequence ID" value="CAF3843493.1"/>
    <property type="molecule type" value="Genomic_DNA"/>
</dbReference>